<gene>
    <name evidence="13" type="ORF">RPMA_15460</name>
</gene>
<feature type="transmembrane region" description="Helical" evidence="12">
    <location>
        <begin position="387"/>
        <end position="406"/>
    </location>
</feature>
<evidence type="ECO:0000256" key="11">
    <source>
        <dbReference type="ARBA" id="ARBA00043078"/>
    </source>
</evidence>
<evidence type="ECO:0000256" key="5">
    <source>
        <dbReference type="ARBA" id="ARBA00023180"/>
    </source>
</evidence>
<feature type="transmembrane region" description="Helical" evidence="12">
    <location>
        <begin position="427"/>
        <end position="453"/>
    </location>
</feature>
<dbReference type="EMBL" id="CP036498">
    <property type="protein sequence ID" value="QUS40072.1"/>
    <property type="molecule type" value="Genomic_DNA"/>
</dbReference>
<dbReference type="Gene3D" id="3.20.20.80">
    <property type="entry name" value="Glycosidases"/>
    <property type="match status" value="1"/>
</dbReference>
<keyword evidence="3" id="KW-0378">Hydrolase</keyword>
<evidence type="ECO:0000313" key="13">
    <source>
        <dbReference type="EMBL" id="QUS40072.1"/>
    </source>
</evidence>
<dbReference type="PANTHER" id="PTHR16631">
    <property type="entry name" value="GLUCAN 1,3-BETA-GLUCOSIDASE"/>
    <property type="match status" value="1"/>
</dbReference>
<evidence type="ECO:0000256" key="4">
    <source>
        <dbReference type="ARBA" id="ARBA00023136"/>
    </source>
</evidence>
<keyword evidence="12" id="KW-0812">Transmembrane</keyword>
<keyword evidence="6" id="KW-0119">Carbohydrate metabolism</keyword>
<keyword evidence="5" id="KW-0325">Glycoprotein</keyword>
<comment type="function">
    <text evidence="9">Glucanases play a role in cell expansion during growth, in cell-cell fusion during mating, and in spore release during sporulation. This enzyme may be involved in beta-glucan degradation. Active on laminarin and lichenan.</text>
</comment>
<evidence type="ECO:0000256" key="1">
    <source>
        <dbReference type="ARBA" id="ARBA00004236"/>
    </source>
</evidence>
<feature type="transmembrane region" description="Helical" evidence="12">
    <location>
        <begin position="459"/>
        <end position="476"/>
    </location>
</feature>
<evidence type="ECO:0000256" key="9">
    <source>
        <dbReference type="ARBA" id="ARBA00037649"/>
    </source>
</evidence>
<dbReference type="InterPro" id="IPR050732">
    <property type="entry name" value="Beta-glucan_modifiers"/>
</dbReference>
<dbReference type="SUPFAM" id="SSF51445">
    <property type="entry name" value="(Trans)glycosidases"/>
    <property type="match status" value="1"/>
</dbReference>
<keyword evidence="12" id="KW-1133">Transmembrane helix</keyword>
<feature type="transmembrane region" description="Helical" evidence="12">
    <location>
        <begin position="512"/>
        <end position="530"/>
    </location>
</feature>
<feature type="transmembrane region" description="Helical" evidence="12">
    <location>
        <begin position="488"/>
        <end position="506"/>
    </location>
</feature>
<evidence type="ECO:0000256" key="8">
    <source>
        <dbReference type="ARBA" id="ARBA00023326"/>
    </source>
</evidence>
<comment type="subcellular location">
    <subcellularLocation>
        <location evidence="1">Cell membrane</location>
    </subcellularLocation>
</comment>
<evidence type="ECO:0000256" key="3">
    <source>
        <dbReference type="ARBA" id="ARBA00022801"/>
    </source>
</evidence>
<dbReference type="Proteomes" id="UP000682843">
    <property type="component" value="Chromosome"/>
</dbReference>
<organism evidence="13 14">
    <name type="scientific">Tardiphaga alba</name>
    <dbReference type="NCBI Taxonomy" id="340268"/>
    <lineage>
        <taxon>Bacteria</taxon>
        <taxon>Pseudomonadati</taxon>
        <taxon>Pseudomonadota</taxon>
        <taxon>Alphaproteobacteria</taxon>
        <taxon>Hyphomicrobiales</taxon>
        <taxon>Nitrobacteraceae</taxon>
        <taxon>Tardiphaga</taxon>
    </lineage>
</organism>
<name>A0ABX8A9Y2_9BRAD</name>
<protein>
    <recommendedName>
        <fullName evidence="11">Endo-1,3-beta-glucanase btgC</fullName>
    </recommendedName>
    <alternativeName>
        <fullName evidence="10">Laminarinase btgC</fullName>
    </alternativeName>
</protein>
<keyword evidence="14" id="KW-1185">Reference proteome</keyword>
<feature type="transmembrane region" description="Helical" evidence="12">
    <location>
        <begin position="353"/>
        <end position="375"/>
    </location>
</feature>
<proteinExistence type="predicted"/>
<dbReference type="PANTHER" id="PTHR16631:SF17">
    <property type="entry name" value="GLUCAN ENDO-1,3-BETA-GLUCOSIDASE BTGC"/>
    <property type="match status" value="1"/>
</dbReference>
<feature type="transmembrane region" description="Helical" evidence="12">
    <location>
        <begin position="321"/>
        <end position="341"/>
    </location>
</feature>
<evidence type="ECO:0000313" key="14">
    <source>
        <dbReference type="Proteomes" id="UP000682843"/>
    </source>
</evidence>
<evidence type="ECO:0000256" key="12">
    <source>
        <dbReference type="SAM" id="Phobius"/>
    </source>
</evidence>
<keyword evidence="2" id="KW-1003">Cell membrane</keyword>
<evidence type="ECO:0000256" key="2">
    <source>
        <dbReference type="ARBA" id="ARBA00022475"/>
    </source>
</evidence>
<accession>A0ABX8A9Y2</accession>
<evidence type="ECO:0000256" key="6">
    <source>
        <dbReference type="ARBA" id="ARBA00023277"/>
    </source>
</evidence>
<evidence type="ECO:0000256" key="10">
    <source>
        <dbReference type="ARBA" id="ARBA00042373"/>
    </source>
</evidence>
<keyword evidence="7" id="KW-0961">Cell wall biogenesis/degradation</keyword>
<dbReference type="InterPro" id="IPR017853">
    <property type="entry name" value="GH"/>
</dbReference>
<reference evidence="13 14" key="1">
    <citation type="submission" date="2019-02" db="EMBL/GenBank/DDBJ databases">
        <title>Emended description of the genus Rhodopseudomonas and description of Rhodopseudomonas albus sp. nov., a non-phototrophic, heavy-metal-tolerant bacterium isolated from garden soil.</title>
        <authorList>
            <person name="Bao Z."/>
            <person name="Cao W.W."/>
            <person name="Sato Y."/>
            <person name="Nishizawa T."/>
            <person name="Zhao J."/>
            <person name="Guo Y."/>
            <person name="Ohta H."/>
        </authorList>
    </citation>
    <scope>NUCLEOTIDE SEQUENCE [LARGE SCALE GENOMIC DNA]</scope>
    <source>
        <strain evidence="13 14">SK50-23</strain>
    </source>
</reference>
<evidence type="ECO:0000256" key="7">
    <source>
        <dbReference type="ARBA" id="ARBA00023316"/>
    </source>
</evidence>
<sequence>MSYRTPLALLLISLGTIAAVWWWLATPVSLARAPIDPAAKLECVSYAPFRGEQTPLNSTAIIPAAQIAADMAQLAQISKCVRTYSIDNGLDQVPELAGKVGLKVLQGVWLGSNRAKNLAQIAGVVDLTKRYPSVITGVVVGNEVLLRGEMTAADLVGNIRSVKAQVGQVPVTYADVWEFWLKNRELYDAVDFVTIHILPYWEDLPIRARNAAAHIDSIRKRVAVAFPAKEILIGETGWPSAGRMREGALPSRANQARVVSELLDLAKREGFRVNLIEAYDQPWKRDLEGTVGGYWGLYDADARDLKYPAGIPVSNYPTWKLQMGLGMGLSIVVFLTGMLTLRRKPWMPRFSAWLTVAVSATVAGALLGVAIDKLIYESYGSGRSIQWAALLAAGVLSPILCAYATMSGRSLPTFLELLGPQPYQNRSFATVLLGLTVIVTALIAAQTALGFVFDPRYRDFPFAALSMAVVPFAGLMTVNRRADGTRPIAEATFAGLLAAAVVYIGFNEGPENWQSVWTCAVYLLFALTLWRARAAQIQG</sequence>
<keyword evidence="8" id="KW-0624">Polysaccharide degradation</keyword>
<keyword evidence="4 12" id="KW-0472">Membrane</keyword>